<feature type="compositionally biased region" description="Low complexity" evidence="4">
    <location>
        <begin position="614"/>
        <end position="637"/>
    </location>
</feature>
<feature type="non-terminal residue" evidence="5">
    <location>
        <position position="1"/>
    </location>
</feature>
<dbReference type="GO" id="GO:0005634">
    <property type="term" value="C:nucleus"/>
    <property type="evidence" value="ECO:0007669"/>
    <property type="project" value="TreeGrafter"/>
</dbReference>
<feature type="region of interest" description="Disordered" evidence="4">
    <location>
        <begin position="1"/>
        <end position="29"/>
    </location>
</feature>
<evidence type="ECO:0000256" key="2">
    <source>
        <dbReference type="ARBA" id="ARBA00022614"/>
    </source>
</evidence>
<dbReference type="InterPro" id="IPR027038">
    <property type="entry name" value="RanGap"/>
</dbReference>
<comment type="caution">
    <text evidence="5">The sequence shown here is derived from an EMBL/GenBank/DDBJ whole genome shotgun (WGS) entry which is preliminary data.</text>
</comment>
<organism evidence="5 6">
    <name type="scientific">Circinella minor</name>
    <dbReference type="NCBI Taxonomy" id="1195481"/>
    <lineage>
        <taxon>Eukaryota</taxon>
        <taxon>Fungi</taxon>
        <taxon>Fungi incertae sedis</taxon>
        <taxon>Mucoromycota</taxon>
        <taxon>Mucoromycotina</taxon>
        <taxon>Mucoromycetes</taxon>
        <taxon>Mucorales</taxon>
        <taxon>Lichtheimiaceae</taxon>
        <taxon>Circinella</taxon>
    </lineage>
</organism>
<dbReference type="PANTHER" id="PTHR24113">
    <property type="entry name" value="RAN GTPASE-ACTIVATING PROTEIN 1"/>
    <property type="match status" value="1"/>
</dbReference>
<name>A0A8H7VGN9_9FUNG</name>
<feature type="compositionally biased region" description="Acidic residues" evidence="4">
    <location>
        <begin position="553"/>
        <end position="565"/>
    </location>
</feature>
<evidence type="ECO:0000256" key="1">
    <source>
        <dbReference type="ARBA" id="ARBA00022468"/>
    </source>
</evidence>
<accession>A0A8H7VGN9</accession>
<dbReference type="GO" id="GO:0031267">
    <property type="term" value="F:small GTPase binding"/>
    <property type="evidence" value="ECO:0007669"/>
    <property type="project" value="TreeGrafter"/>
</dbReference>
<dbReference type="GO" id="GO:0005829">
    <property type="term" value="C:cytosol"/>
    <property type="evidence" value="ECO:0007669"/>
    <property type="project" value="TreeGrafter"/>
</dbReference>
<dbReference type="OrthoDB" id="120976at2759"/>
<sequence length="648" mass="72285">MANRSTSNNKGILKKTIKKPPSITSTSSTSSWFTRIQSKLYSSTDDPYAVPALPRQELKRVTFSVRKMTTEYILYNNNNGPDDILADMSPNSSSLQPFEEEEEQNDNFDDNDENENSINDNKQKQEDNPFSCRELPKYYERACRLREEQPLDSFMELLRSSCFSSLTTINLENQMIDSRYAGPIADILMLDCGLCSLDLSNCGMNDETIRILLHSLLITDRLLELKLAGNPFKADGFKYISIYISQSRAIKTVDLSRTVPDKRALRYLSHAVHIAPSIQTLYLDHCSLKAPLIEILAAGVRQSISLNTLSLRHNRISQNAAPWIGAMLINEEPIEMYWQQPSSTSLNNDDNNINNGPYPRRGIQRLDLTGNYLQQAVASIAQALYNNRSLTQLVLTDCQIYANECAKLAEALLSNHHLQVLDLSDNPIGIKSDEGIQSIKTALSRNHFLRELNLAGTELDSSSAIALAECLPENSTLARLDLSRNPQITMAGVLALAISIKMNHTLTFLDINIPPNDVEMAKLQNDIVAVCTRNMQRSYEDNLYYTPQKLQEVDDEEEEIDEEASDVLNGTSSSSTFSSSSSSSSSSSPRSHDDEDNDLVGARYSSSDNRDGSRSNNSKITITTSNIPVTPTTTTTLKTDKRNSNVSI</sequence>
<feature type="compositionally biased region" description="Acidic residues" evidence="4">
    <location>
        <begin position="98"/>
        <end position="115"/>
    </location>
</feature>
<dbReference type="SMART" id="SM00368">
    <property type="entry name" value="LRR_RI"/>
    <property type="match status" value="8"/>
</dbReference>
<dbReference type="InterPro" id="IPR032675">
    <property type="entry name" value="LRR_dom_sf"/>
</dbReference>
<proteinExistence type="predicted"/>
<evidence type="ECO:0000313" key="5">
    <source>
        <dbReference type="EMBL" id="KAG2218227.1"/>
    </source>
</evidence>
<keyword evidence="1" id="KW-0343">GTPase activation</keyword>
<dbReference type="AlphaFoldDB" id="A0A8H7VGN9"/>
<keyword evidence="2" id="KW-0433">Leucine-rich repeat</keyword>
<reference evidence="5 6" key="1">
    <citation type="submission" date="2020-12" db="EMBL/GenBank/DDBJ databases">
        <title>Metabolic potential, ecology and presence of endohyphal bacteria is reflected in genomic diversity of Mucoromycotina.</title>
        <authorList>
            <person name="Muszewska A."/>
            <person name="Okrasinska A."/>
            <person name="Steczkiewicz K."/>
            <person name="Drgas O."/>
            <person name="Orlowska M."/>
            <person name="Perlinska-Lenart U."/>
            <person name="Aleksandrzak-Piekarczyk T."/>
            <person name="Szatraj K."/>
            <person name="Zielenkiewicz U."/>
            <person name="Pilsyk S."/>
            <person name="Malc E."/>
            <person name="Mieczkowski P."/>
            <person name="Kruszewska J.S."/>
            <person name="Biernat P."/>
            <person name="Pawlowska J."/>
        </authorList>
    </citation>
    <scope>NUCLEOTIDE SEQUENCE [LARGE SCALE GENOMIC DNA]</scope>
    <source>
        <strain evidence="5 6">CBS 142.35</strain>
    </source>
</reference>
<evidence type="ECO:0000256" key="4">
    <source>
        <dbReference type="SAM" id="MobiDB-lite"/>
    </source>
</evidence>
<feature type="compositionally biased region" description="Basic and acidic residues" evidence="4">
    <location>
        <begin position="638"/>
        <end position="648"/>
    </location>
</feature>
<dbReference type="GO" id="GO:0048471">
    <property type="term" value="C:perinuclear region of cytoplasm"/>
    <property type="evidence" value="ECO:0007669"/>
    <property type="project" value="TreeGrafter"/>
</dbReference>
<feature type="region of interest" description="Disordered" evidence="4">
    <location>
        <begin position="547"/>
        <end position="648"/>
    </location>
</feature>
<feature type="compositionally biased region" description="Low complexity" evidence="4">
    <location>
        <begin position="19"/>
        <end position="29"/>
    </location>
</feature>
<protein>
    <submittedName>
        <fullName evidence="5">Uncharacterized protein</fullName>
    </submittedName>
</protein>
<keyword evidence="6" id="KW-1185">Reference proteome</keyword>
<evidence type="ECO:0000256" key="3">
    <source>
        <dbReference type="ARBA" id="ARBA00022737"/>
    </source>
</evidence>
<feature type="compositionally biased region" description="Low complexity" evidence="4">
    <location>
        <begin position="571"/>
        <end position="588"/>
    </location>
</feature>
<gene>
    <name evidence="5" type="ORF">INT45_000769</name>
</gene>
<keyword evidence="3" id="KW-0677">Repeat</keyword>
<dbReference type="GO" id="GO:0005096">
    <property type="term" value="F:GTPase activator activity"/>
    <property type="evidence" value="ECO:0007669"/>
    <property type="project" value="InterPro"/>
</dbReference>
<evidence type="ECO:0000313" key="6">
    <source>
        <dbReference type="Proteomes" id="UP000646827"/>
    </source>
</evidence>
<dbReference type="InterPro" id="IPR001611">
    <property type="entry name" value="Leu-rich_rpt"/>
</dbReference>
<dbReference type="PANTHER" id="PTHR24113:SF12">
    <property type="entry name" value="RAN GTPASE-ACTIVATING PROTEIN 1"/>
    <property type="match status" value="1"/>
</dbReference>
<dbReference type="Gene3D" id="3.80.10.10">
    <property type="entry name" value="Ribonuclease Inhibitor"/>
    <property type="match status" value="2"/>
</dbReference>
<dbReference type="SUPFAM" id="SSF52047">
    <property type="entry name" value="RNI-like"/>
    <property type="match status" value="1"/>
</dbReference>
<feature type="region of interest" description="Disordered" evidence="4">
    <location>
        <begin position="83"/>
        <end position="130"/>
    </location>
</feature>
<dbReference type="GO" id="GO:0006913">
    <property type="term" value="P:nucleocytoplasmic transport"/>
    <property type="evidence" value="ECO:0007669"/>
    <property type="project" value="TreeGrafter"/>
</dbReference>
<dbReference type="Proteomes" id="UP000646827">
    <property type="component" value="Unassembled WGS sequence"/>
</dbReference>
<dbReference type="Pfam" id="PF13516">
    <property type="entry name" value="LRR_6"/>
    <property type="match status" value="3"/>
</dbReference>
<feature type="compositionally biased region" description="Polar residues" evidence="4">
    <location>
        <begin position="1"/>
        <end position="10"/>
    </location>
</feature>
<dbReference type="EMBL" id="JAEPRB010000244">
    <property type="protein sequence ID" value="KAG2218227.1"/>
    <property type="molecule type" value="Genomic_DNA"/>
</dbReference>